<sequence length="183" mass="19258">MFSKGARILLAVVLGCFMFVGLAVASPSHGNGDIKTSCSKGKAKKAKFGSVVGKTILDIACETSVTTTSPVTSTDTSSSISTTPTIGATDTPTTTITASGTPLAHVHLRLMTKKGKKLKATDRAAQSNKKGDFIFKNVKPGTYFLKIWAKNYVPVDSNLTTVTVTAGNTVTIPDIHFTCKTKK</sequence>
<name>A0A2M7T7U7_9ACTN</name>
<comment type="caution">
    <text evidence="2">The sequence shown here is derived from an EMBL/GenBank/DDBJ whole genome shotgun (WGS) entry which is preliminary data.</text>
</comment>
<protein>
    <recommendedName>
        <fullName evidence="4">Carboxypeptidase regulatory-like domain-containing protein</fullName>
    </recommendedName>
</protein>
<accession>A0A2M7T7U7</accession>
<keyword evidence="1" id="KW-0732">Signal</keyword>
<dbReference type="EMBL" id="PFNG01000143">
    <property type="protein sequence ID" value="PIZ38601.1"/>
    <property type="molecule type" value="Genomic_DNA"/>
</dbReference>
<dbReference type="Pfam" id="PF13620">
    <property type="entry name" value="CarboxypepD_reg"/>
    <property type="match status" value="1"/>
</dbReference>
<proteinExistence type="predicted"/>
<evidence type="ECO:0008006" key="4">
    <source>
        <dbReference type="Google" id="ProtNLM"/>
    </source>
</evidence>
<dbReference type="InterPro" id="IPR013784">
    <property type="entry name" value="Carb-bd-like_fold"/>
</dbReference>
<evidence type="ECO:0000313" key="3">
    <source>
        <dbReference type="Proteomes" id="UP000230956"/>
    </source>
</evidence>
<evidence type="ECO:0000256" key="1">
    <source>
        <dbReference type="SAM" id="SignalP"/>
    </source>
</evidence>
<dbReference type="Proteomes" id="UP000230956">
    <property type="component" value="Unassembled WGS sequence"/>
</dbReference>
<dbReference type="GO" id="GO:0030246">
    <property type="term" value="F:carbohydrate binding"/>
    <property type="evidence" value="ECO:0007669"/>
    <property type="project" value="InterPro"/>
</dbReference>
<dbReference type="AlphaFoldDB" id="A0A2M7T7U7"/>
<evidence type="ECO:0000313" key="2">
    <source>
        <dbReference type="EMBL" id="PIZ38601.1"/>
    </source>
</evidence>
<gene>
    <name evidence="2" type="ORF">COY37_05880</name>
</gene>
<feature type="chain" id="PRO_5014935027" description="Carboxypeptidase regulatory-like domain-containing protein" evidence="1">
    <location>
        <begin position="26"/>
        <end position="183"/>
    </location>
</feature>
<dbReference type="SUPFAM" id="SSF49452">
    <property type="entry name" value="Starch-binding domain-like"/>
    <property type="match status" value="1"/>
</dbReference>
<reference evidence="3" key="1">
    <citation type="submission" date="2017-09" db="EMBL/GenBank/DDBJ databases">
        <title>Depth-based differentiation of microbial function through sediment-hosted aquifers and enrichment of novel symbionts in the deep terrestrial subsurface.</title>
        <authorList>
            <person name="Probst A.J."/>
            <person name="Ladd B."/>
            <person name="Jarett J.K."/>
            <person name="Geller-Mcgrath D.E."/>
            <person name="Sieber C.M.K."/>
            <person name="Emerson J.B."/>
            <person name="Anantharaman K."/>
            <person name="Thomas B.C."/>
            <person name="Malmstrom R."/>
            <person name="Stieglmeier M."/>
            <person name="Klingl A."/>
            <person name="Woyke T."/>
            <person name="Ryan C.M."/>
            <person name="Banfield J.F."/>
        </authorList>
    </citation>
    <scope>NUCLEOTIDE SEQUENCE [LARGE SCALE GENOMIC DNA]</scope>
</reference>
<dbReference type="RefSeq" id="WP_286678804.1">
    <property type="nucleotide sequence ID" value="NZ_MNXI01000106.1"/>
</dbReference>
<feature type="signal peptide" evidence="1">
    <location>
        <begin position="1"/>
        <end position="25"/>
    </location>
</feature>
<dbReference type="Gene3D" id="2.60.40.1120">
    <property type="entry name" value="Carboxypeptidase-like, regulatory domain"/>
    <property type="match status" value="1"/>
</dbReference>
<organism evidence="2 3">
    <name type="scientific">Candidatus Aquicultor secundus</name>
    <dbReference type="NCBI Taxonomy" id="1973895"/>
    <lineage>
        <taxon>Bacteria</taxon>
        <taxon>Bacillati</taxon>
        <taxon>Actinomycetota</taxon>
        <taxon>Candidatus Aquicultoria</taxon>
        <taxon>Candidatus Aquicultorales</taxon>
        <taxon>Candidatus Aquicultoraceae</taxon>
        <taxon>Candidatus Aquicultor</taxon>
    </lineage>
</organism>